<comment type="caution">
    <text evidence="1">The sequence shown here is derived from an EMBL/GenBank/DDBJ whole genome shotgun (WGS) entry which is preliminary data.</text>
</comment>
<accession>A0AAD9H7F3</accession>
<organism evidence="1 2">
    <name type="scientific">Colletotrichum zoysiae</name>
    <dbReference type="NCBI Taxonomy" id="1216348"/>
    <lineage>
        <taxon>Eukaryota</taxon>
        <taxon>Fungi</taxon>
        <taxon>Dikarya</taxon>
        <taxon>Ascomycota</taxon>
        <taxon>Pezizomycotina</taxon>
        <taxon>Sordariomycetes</taxon>
        <taxon>Hypocreomycetidae</taxon>
        <taxon>Glomerellales</taxon>
        <taxon>Glomerellaceae</taxon>
        <taxon>Colletotrichum</taxon>
        <taxon>Colletotrichum graminicola species complex</taxon>
    </lineage>
</organism>
<dbReference type="Proteomes" id="UP001232148">
    <property type="component" value="Unassembled WGS sequence"/>
</dbReference>
<proteinExistence type="predicted"/>
<gene>
    <name evidence="1" type="ORF">LX32DRAFT_179521</name>
</gene>
<reference evidence="1" key="1">
    <citation type="submission" date="2021-06" db="EMBL/GenBank/DDBJ databases">
        <title>Comparative genomics, transcriptomics and evolutionary studies reveal genomic signatures of adaptation to plant cell wall in hemibiotrophic fungi.</title>
        <authorList>
            <consortium name="DOE Joint Genome Institute"/>
            <person name="Baroncelli R."/>
            <person name="Diaz J.F."/>
            <person name="Benocci T."/>
            <person name="Peng M."/>
            <person name="Battaglia E."/>
            <person name="Haridas S."/>
            <person name="Andreopoulos W."/>
            <person name="Labutti K."/>
            <person name="Pangilinan J."/>
            <person name="Floch G.L."/>
            <person name="Makela M.R."/>
            <person name="Henrissat B."/>
            <person name="Grigoriev I.V."/>
            <person name="Crouch J.A."/>
            <person name="De Vries R.P."/>
            <person name="Sukno S.A."/>
            <person name="Thon M.R."/>
        </authorList>
    </citation>
    <scope>NUCLEOTIDE SEQUENCE</scope>
    <source>
        <strain evidence="1">MAFF235873</strain>
    </source>
</reference>
<evidence type="ECO:0000313" key="2">
    <source>
        <dbReference type="Proteomes" id="UP001232148"/>
    </source>
</evidence>
<protein>
    <submittedName>
        <fullName evidence="1">Uncharacterized protein</fullName>
    </submittedName>
</protein>
<sequence>MGWPDNTAPPLHTLRFSPIHAYTTFLHIPPLFLLHICIPPLQHAVGDHNHIYAGELHLVSQRIMRLLCAFLITFFFNLSRGLTKKTLWIFSVFETLKKNKTHHHGCVGGLEESAGAWLFGNSGVGQAGRMVEEKPVMLGLADIVTIDRLRSTVSFGT</sequence>
<evidence type="ECO:0000313" key="1">
    <source>
        <dbReference type="EMBL" id="KAK2022789.1"/>
    </source>
</evidence>
<dbReference type="EMBL" id="MU843026">
    <property type="protein sequence ID" value="KAK2022789.1"/>
    <property type="molecule type" value="Genomic_DNA"/>
</dbReference>
<dbReference type="AlphaFoldDB" id="A0AAD9H7F3"/>
<name>A0AAD9H7F3_9PEZI</name>
<keyword evidence="2" id="KW-1185">Reference proteome</keyword>